<evidence type="ECO:0000256" key="5">
    <source>
        <dbReference type="ARBA" id="ARBA00022989"/>
    </source>
</evidence>
<evidence type="ECO:0000313" key="14">
    <source>
        <dbReference type="Proteomes" id="UP000314986"/>
    </source>
</evidence>
<comment type="subcellular location">
    <subcellularLocation>
        <location evidence="1">Membrane</location>
        <topology evidence="1">Multi-pass membrane protein</topology>
    </subcellularLocation>
</comment>
<organism evidence="13 14">
    <name type="scientific">Callorhinchus milii</name>
    <name type="common">Ghost shark</name>
    <dbReference type="NCBI Taxonomy" id="7868"/>
    <lineage>
        <taxon>Eukaryota</taxon>
        <taxon>Metazoa</taxon>
        <taxon>Chordata</taxon>
        <taxon>Craniata</taxon>
        <taxon>Vertebrata</taxon>
        <taxon>Chondrichthyes</taxon>
        <taxon>Holocephali</taxon>
        <taxon>Chimaeriformes</taxon>
        <taxon>Callorhinchidae</taxon>
        <taxon>Callorhinchus</taxon>
    </lineage>
</organism>
<keyword evidence="10 12" id="KW-0739">Sodium transport</keyword>
<keyword evidence="2 12" id="KW-0813">Transport</keyword>
<keyword evidence="4 12" id="KW-0812">Transmembrane</keyword>
<keyword evidence="3 12" id="KW-0894">Sodium channel</keyword>
<keyword evidence="5" id="KW-1133">Transmembrane helix</keyword>
<evidence type="ECO:0000256" key="2">
    <source>
        <dbReference type="ARBA" id="ARBA00022448"/>
    </source>
</evidence>
<keyword evidence="8" id="KW-0472">Membrane</keyword>
<dbReference type="PANTHER" id="PTHR11690:SF170">
    <property type="entry name" value="ACID-SENSING ION CHANNEL 1"/>
    <property type="match status" value="1"/>
</dbReference>
<keyword evidence="9" id="KW-1015">Disulfide bond</keyword>
<dbReference type="InterPro" id="IPR001873">
    <property type="entry name" value="ENaC"/>
</dbReference>
<evidence type="ECO:0000256" key="3">
    <source>
        <dbReference type="ARBA" id="ARBA00022461"/>
    </source>
</evidence>
<keyword evidence="11 12" id="KW-0407">Ion channel</keyword>
<dbReference type="Pfam" id="PF00858">
    <property type="entry name" value="ASC"/>
    <property type="match status" value="1"/>
</dbReference>
<dbReference type="Gene3D" id="1.10.287.770">
    <property type="entry name" value="YojJ-like"/>
    <property type="match status" value="1"/>
</dbReference>
<dbReference type="InParanoid" id="A0A4W3GXX9"/>
<name>A0A4W3GXX9_CALMI</name>
<dbReference type="AlphaFoldDB" id="A0A4W3GXX9"/>
<evidence type="ECO:0000256" key="1">
    <source>
        <dbReference type="ARBA" id="ARBA00004141"/>
    </source>
</evidence>
<evidence type="ECO:0000256" key="6">
    <source>
        <dbReference type="ARBA" id="ARBA00023053"/>
    </source>
</evidence>
<evidence type="ECO:0000256" key="8">
    <source>
        <dbReference type="ARBA" id="ARBA00023136"/>
    </source>
</evidence>
<evidence type="ECO:0000313" key="13">
    <source>
        <dbReference type="Ensembl" id="ENSCMIP00000002744.1"/>
    </source>
</evidence>
<reference evidence="13" key="5">
    <citation type="submission" date="2025-09" db="UniProtKB">
        <authorList>
            <consortium name="Ensembl"/>
        </authorList>
    </citation>
    <scope>IDENTIFICATION</scope>
</reference>
<accession>A0A4W3GXX9</accession>
<reference evidence="14" key="3">
    <citation type="journal article" date="2014" name="Nature">
        <title>Elephant shark genome provides unique insights into gnathostome evolution.</title>
        <authorList>
            <consortium name="International Elephant Shark Genome Sequencing Consortium"/>
            <person name="Venkatesh B."/>
            <person name="Lee A.P."/>
            <person name="Ravi V."/>
            <person name="Maurya A.K."/>
            <person name="Lian M.M."/>
            <person name="Swann J.B."/>
            <person name="Ohta Y."/>
            <person name="Flajnik M.F."/>
            <person name="Sutoh Y."/>
            <person name="Kasahara M."/>
            <person name="Hoon S."/>
            <person name="Gangu V."/>
            <person name="Roy S.W."/>
            <person name="Irimia M."/>
            <person name="Korzh V."/>
            <person name="Kondrychyn I."/>
            <person name="Lim Z.W."/>
            <person name="Tay B.H."/>
            <person name="Tohari S."/>
            <person name="Kong K.W."/>
            <person name="Ho S."/>
            <person name="Lorente-Galdos B."/>
            <person name="Quilez J."/>
            <person name="Marques-Bonet T."/>
            <person name="Raney B.J."/>
            <person name="Ingham P.W."/>
            <person name="Tay A."/>
            <person name="Hillier L.W."/>
            <person name="Minx P."/>
            <person name="Boehm T."/>
            <person name="Wilson R.K."/>
            <person name="Brenner S."/>
            <person name="Warren W.C."/>
        </authorList>
    </citation>
    <scope>NUCLEOTIDE SEQUENCE [LARGE SCALE GENOMIC DNA]</scope>
</reference>
<keyword evidence="6" id="KW-0915">Sodium</keyword>
<reference evidence="14" key="1">
    <citation type="journal article" date="2006" name="Science">
        <title>Ancient noncoding elements conserved in the human genome.</title>
        <authorList>
            <person name="Venkatesh B."/>
            <person name="Kirkness E.F."/>
            <person name="Loh Y.H."/>
            <person name="Halpern A.L."/>
            <person name="Lee A.P."/>
            <person name="Johnson J."/>
            <person name="Dandona N."/>
            <person name="Viswanathan L.D."/>
            <person name="Tay A."/>
            <person name="Venter J.C."/>
            <person name="Strausberg R.L."/>
            <person name="Brenner S."/>
        </authorList>
    </citation>
    <scope>NUCLEOTIDE SEQUENCE [LARGE SCALE GENOMIC DNA]</scope>
</reference>
<protein>
    <submittedName>
        <fullName evidence="13">Si:dkey-57c15.1</fullName>
    </submittedName>
</protein>
<dbReference type="STRING" id="7868.ENSCMIP00000002744"/>
<dbReference type="PRINTS" id="PR01078">
    <property type="entry name" value="AMINACHANNEL"/>
</dbReference>
<sequence>MDLKPPAEDGVSNHPASVEAFANTSTLHGISHIFTYERFSFKRIIWTLAFLGSLSFLVHTCTQRIQYYFQYPHVTKLDEISATNMTFPAITICNLNEFRFSKITKNDLYHAGELLTLLNNRYEIPDPHLAERHILEALVEKANFRNFKPKPFNMREFYARAGHDMKDMLLHCIFRGEFCTAQDFKIVSAVCLWLSIPLGVGGGLSRKVKEGFLTVGCGWREGCGWVCGCVGVVGGGMYYLYLQSSLNLCLCKFPVWRDGA</sequence>
<dbReference type="GO" id="GO:0015280">
    <property type="term" value="F:ligand-gated sodium channel activity"/>
    <property type="evidence" value="ECO:0007669"/>
    <property type="project" value="TreeGrafter"/>
</dbReference>
<dbReference type="PANTHER" id="PTHR11690">
    <property type="entry name" value="AMILORIDE-SENSITIVE SODIUM CHANNEL-RELATED"/>
    <property type="match status" value="1"/>
</dbReference>
<keyword evidence="7 12" id="KW-0406">Ion transport</keyword>
<evidence type="ECO:0000256" key="9">
    <source>
        <dbReference type="ARBA" id="ARBA00023157"/>
    </source>
</evidence>
<proteinExistence type="inferred from homology"/>
<dbReference type="FunFam" id="1.10.3590.10:FF:000001">
    <property type="entry name" value="acid-sensing ion channel 1 isoform X2"/>
    <property type="match status" value="1"/>
</dbReference>
<evidence type="ECO:0000256" key="12">
    <source>
        <dbReference type="RuleBase" id="RU000679"/>
    </source>
</evidence>
<evidence type="ECO:0000256" key="10">
    <source>
        <dbReference type="ARBA" id="ARBA00023201"/>
    </source>
</evidence>
<dbReference type="Ensembl" id="ENSCMIT00000002839.1">
    <property type="protein sequence ID" value="ENSCMIP00000002744.1"/>
    <property type="gene ID" value="ENSCMIG00000001637.1"/>
</dbReference>
<dbReference type="Gene3D" id="1.10.3590.10">
    <property type="entry name" value="acid-sensing ion channel 1 domain"/>
    <property type="match status" value="1"/>
</dbReference>
<dbReference type="Proteomes" id="UP000314986">
    <property type="component" value="Unassembled WGS sequence"/>
</dbReference>
<evidence type="ECO:0000256" key="11">
    <source>
        <dbReference type="ARBA" id="ARBA00023303"/>
    </source>
</evidence>
<reference evidence="14" key="2">
    <citation type="journal article" date="2007" name="PLoS Biol.">
        <title>Survey sequencing and comparative analysis of the elephant shark (Callorhinchus milii) genome.</title>
        <authorList>
            <person name="Venkatesh B."/>
            <person name="Kirkness E.F."/>
            <person name="Loh Y.H."/>
            <person name="Halpern A.L."/>
            <person name="Lee A.P."/>
            <person name="Johnson J."/>
            <person name="Dandona N."/>
            <person name="Viswanathan L.D."/>
            <person name="Tay A."/>
            <person name="Venter J.C."/>
            <person name="Strausberg R.L."/>
            <person name="Brenner S."/>
        </authorList>
    </citation>
    <scope>NUCLEOTIDE SEQUENCE [LARGE SCALE GENOMIC DNA]</scope>
</reference>
<evidence type="ECO:0000256" key="7">
    <source>
        <dbReference type="ARBA" id="ARBA00023065"/>
    </source>
</evidence>
<evidence type="ECO:0000256" key="4">
    <source>
        <dbReference type="ARBA" id="ARBA00022692"/>
    </source>
</evidence>
<comment type="similarity">
    <text evidence="12">Belongs to the amiloride-sensitive sodium channel (TC 1.A.6) family.</text>
</comment>
<dbReference type="OMA" id="VAATHMT"/>
<reference evidence="13" key="4">
    <citation type="submission" date="2025-08" db="UniProtKB">
        <authorList>
            <consortium name="Ensembl"/>
        </authorList>
    </citation>
    <scope>IDENTIFICATION</scope>
</reference>
<dbReference type="GeneTree" id="ENSGT00940000165535"/>
<dbReference type="GO" id="GO:0005886">
    <property type="term" value="C:plasma membrane"/>
    <property type="evidence" value="ECO:0007669"/>
    <property type="project" value="TreeGrafter"/>
</dbReference>
<keyword evidence="14" id="KW-1185">Reference proteome</keyword>